<evidence type="ECO:0000256" key="1">
    <source>
        <dbReference type="SAM" id="Phobius"/>
    </source>
</evidence>
<feature type="transmembrane region" description="Helical" evidence="1">
    <location>
        <begin position="12"/>
        <end position="36"/>
    </location>
</feature>
<name>A0AAV4RUH0_9ARAC</name>
<protein>
    <submittedName>
        <fullName evidence="2">Uncharacterized protein</fullName>
    </submittedName>
</protein>
<comment type="caution">
    <text evidence="2">The sequence shown here is derived from an EMBL/GenBank/DDBJ whole genome shotgun (WGS) entry which is preliminary data.</text>
</comment>
<gene>
    <name evidence="2" type="ORF">CDAR_393141</name>
</gene>
<keyword evidence="1" id="KW-1133">Transmembrane helix</keyword>
<reference evidence="2 3" key="1">
    <citation type="submission" date="2021-06" db="EMBL/GenBank/DDBJ databases">
        <title>Caerostris darwini draft genome.</title>
        <authorList>
            <person name="Kono N."/>
            <person name="Arakawa K."/>
        </authorList>
    </citation>
    <scope>NUCLEOTIDE SEQUENCE [LARGE SCALE GENOMIC DNA]</scope>
</reference>
<dbReference type="AlphaFoldDB" id="A0AAV4RUH0"/>
<keyword evidence="1" id="KW-0472">Membrane</keyword>
<evidence type="ECO:0000313" key="3">
    <source>
        <dbReference type="Proteomes" id="UP001054837"/>
    </source>
</evidence>
<organism evidence="2 3">
    <name type="scientific">Caerostris darwini</name>
    <dbReference type="NCBI Taxonomy" id="1538125"/>
    <lineage>
        <taxon>Eukaryota</taxon>
        <taxon>Metazoa</taxon>
        <taxon>Ecdysozoa</taxon>
        <taxon>Arthropoda</taxon>
        <taxon>Chelicerata</taxon>
        <taxon>Arachnida</taxon>
        <taxon>Araneae</taxon>
        <taxon>Araneomorphae</taxon>
        <taxon>Entelegynae</taxon>
        <taxon>Araneoidea</taxon>
        <taxon>Araneidae</taxon>
        <taxon>Caerostris</taxon>
    </lineage>
</organism>
<accession>A0AAV4RUH0</accession>
<dbReference type="Proteomes" id="UP001054837">
    <property type="component" value="Unassembled WGS sequence"/>
</dbReference>
<dbReference type="EMBL" id="BPLQ01006737">
    <property type="protein sequence ID" value="GIY24764.1"/>
    <property type="molecule type" value="Genomic_DNA"/>
</dbReference>
<proteinExistence type="predicted"/>
<keyword evidence="3" id="KW-1185">Reference proteome</keyword>
<keyword evidence="1" id="KW-0812">Transmembrane</keyword>
<feature type="transmembrane region" description="Helical" evidence="1">
    <location>
        <begin position="48"/>
        <end position="71"/>
    </location>
</feature>
<sequence>MKGLIKKIMPLDWLVSLIIAILIVTIIKEFCIYQATFPSLMYFLLYQITTWCFIALLAMSVWGVGIDFYTLREE</sequence>
<evidence type="ECO:0000313" key="2">
    <source>
        <dbReference type="EMBL" id="GIY24764.1"/>
    </source>
</evidence>